<dbReference type="EMBL" id="QSFX01000058">
    <property type="protein sequence ID" value="RHA82340.1"/>
    <property type="molecule type" value="Genomic_DNA"/>
</dbReference>
<dbReference type="PANTHER" id="PTHR43179:SF10">
    <property type="entry name" value="GLYCOSYL TRANSFERASE"/>
    <property type="match status" value="1"/>
</dbReference>
<evidence type="ECO:0000313" key="4">
    <source>
        <dbReference type="EMBL" id="CUO52481.1"/>
    </source>
</evidence>
<evidence type="ECO:0000313" key="2">
    <source>
        <dbReference type="EMBL" id="CRL41675.1"/>
    </source>
</evidence>
<dbReference type="Pfam" id="PF00535">
    <property type="entry name" value="Glycos_transf_2"/>
    <property type="match status" value="1"/>
</dbReference>
<evidence type="ECO:0000313" key="7">
    <source>
        <dbReference type="EMBL" id="RHF80553.1"/>
    </source>
</evidence>
<evidence type="ECO:0000313" key="9">
    <source>
        <dbReference type="Proteomes" id="UP000095395"/>
    </source>
</evidence>
<dbReference type="AlphaFoldDB" id="A0A0M6WVP1"/>
<dbReference type="EMBL" id="QRHP01000037">
    <property type="protein sequence ID" value="RHF80553.1"/>
    <property type="molecule type" value="Genomic_DNA"/>
</dbReference>
<dbReference type="RefSeq" id="WP_055040164.1">
    <property type="nucleotide sequence ID" value="NZ_CABJFX010000058.1"/>
</dbReference>
<evidence type="ECO:0000313" key="6">
    <source>
        <dbReference type="EMBL" id="RHA82340.1"/>
    </source>
</evidence>
<dbReference type="Proteomes" id="UP000285820">
    <property type="component" value="Unassembled WGS sequence"/>
</dbReference>
<evidence type="ECO:0000313" key="10">
    <source>
        <dbReference type="Proteomes" id="UP000095453"/>
    </source>
</evidence>
<dbReference type="STRING" id="360807.ERS852392_03424"/>
<sequence>MRYSIIVALDNNFALTNNFVENLLLTESLQNDSELVIVSDGCANIQTIDYLKKLSEKSFPIKIIYNKTKLGYGKSNNIGVEHSQGDILVFLNSDVFPIRNSIHNLVSYLEENRATTGAVQGLLIYPQTNKVQSTGHLFLDLQNAHVYQYSDIHKEVIYKCSERQALTSAFCAIPRDIFIKNGRFNEYYYNAYEGFELTLKINNSGLKCIYYPEAIAYHIGGGTRNSMDISETQQGKYFIQNWGDIISTDIDKYILPQLNEEILSKMYSGVILSHLNGWENILQKLNFSINGYVYRPHSGEANLYNLFPYSFLNFGGNYLFITESINDISKNYNWIKNRNNPNDIVIDLHGNVIKLQEFLI</sequence>
<dbReference type="GO" id="GO:0016740">
    <property type="term" value="F:transferase activity"/>
    <property type="evidence" value="ECO:0007669"/>
    <property type="project" value="UniProtKB-KW"/>
</dbReference>
<organism evidence="2 8">
    <name type="scientific">Roseburia inulinivorans</name>
    <dbReference type="NCBI Taxonomy" id="360807"/>
    <lineage>
        <taxon>Bacteria</taxon>
        <taxon>Bacillati</taxon>
        <taxon>Bacillota</taxon>
        <taxon>Clostridia</taxon>
        <taxon>Lachnospirales</taxon>
        <taxon>Lachnospiraceae</taxon>
        <taxon>Roseburia</taxon>
    </lineage>
</organism>
<dbReference type="Gene3D" id="3.90.550.10">
    <property type="entry name" value="Spore Coat Polysaccharide Biosynthesis Protein SpsA, Chain A"/>
    <property type="match status" value="1"/>
</dbReference>
<dbReference type="EMBL" id="QRUN01000047">
    <property type="protein sequence ID" value="RGR64161.1"/>
    <property type="molecule type" value="Genomic_DNA"/>
</dbReference>
<evidence type="ECO:0000313" key="8">
    <source>
        <dbReference type="Proteomes" id="UP000049828"/>
    </source>
</evidence>
<reference evidence="2" key="1">
    <citation type="submission" date="2015-05" db="EMBL/GenBank/DDBJ databases">
        <authorList>
            <person name="Wang D.B."/>
            <person name="Wang M."/>
        </authorList>
    </citation>
    <scope>NUCLEOTIDE SEQUENCE [LARGE SCALE GENOMIC DNA]</scope>
    <source>
        <strain evidence="2">L1-83</strain>
    </source>
</reference>
<evidence type="ECO:0000313" key="3">
    <source>
        <dbReference type="EMBL" id="CUN31143.1"/>
    </source>
</evidence>
<dbReference type="InterPro" id="IPR001173">
    <property type="entry name" value="Glyco_trans_2-like"/>
</dbReference>
<dbReference type="OrthoDB" id="9771846at2"/>
<evidence type="ECO:0000313" key="13">
    <source>
        <dbReference type="Proteomes" id="UP000285820"/>
    </source>
</evidence>
<dbReference type="Proteomes" id="UP000283701">
    <property type="component" value="Unassembled WGS sequence"/>
</dbReference>
<keyword evidence="3" id="KW-0808">Transferase</keyword>
<dbReference type="EMBL" id="CYXX01000051">
    <property type="protein sequence ID" value="CUN31143.1"/>
    <property type="molecule type" value="Genomic_DNA"/>
</dbReference>
<dbReference type="SUPFAM" id="SSF53448">
    <property type="entry name" value="Nucleotide-diphospho-sugar transferases"/>
    <property type="match status" value="1"/>
</dbReference>
<accession>A0A0M6WVP1</accession>
<reference evidence="8" key="2">
    <citation type="submission" date="2015-05" db="EMBL/GenBank/DDBJ databases">
        <authorList>
            <consortium name="Pathogen Informatics"/>
        </authorList>
    </citation>
    <scope>NUCLEOTIDE SEQUENCE [LARGE SCALE GENOMIC DNA]</scope>
    <source>
        <strain evidence="4 9">2789STDY5608835</strain>
        <strain evidence="3 10">2789STDY5608887</strain>
        <strain evidence="8">L1-83</strain>
    </source>
</reference>
<evidence type="ECO:0000313" key="5">
    <source>
        <dbReference type="EMBL" id="RGR64161.1"/>
    </source>
</evidence>
<gene>
    <name evidence="7" type="ORF">DW654_16905</name>
    <name evidence="6" type="ORF">DW914_18460</name>
    <name evidence="5" type="ORF">DWY29_16440</name>
    <name evidence="4" type="ORF">ERS852392_03424</name>
    <name evidence="3" type="ORF">ERS852444_03561</name>
    <name evidence="2" type="ORF">RIL183_06821</name>
</gene>
<protein>
    <submittedName>
        <fullName evidence="5">Glycosyltransferase family 2 protein</fullName>
    </submittedName>
    <submittedName>
        <fullName evidence="3">Transferase 2, rSAM/selenodomain-associated</fullName>
    </submittedName>
</protein>
<dbReference type="Proteomes" id="UP000049828">
    <property type="component" value="Unassembled WGS sequence"/>
</dbReference>
<dbReference type="PANTHER" id="PTHR43179">
    <property type="entry name" value="RHAMNOSYLTRANSFERASE WBBL"/>
    <property type="match status" value="1"/>
</dbReference>
<evidence type="ECO:0000259" key="1">
    <source>
        <dbReference type="Pfam" id="PF00535"/>
    </source>
</evidence>
<dbReference type="EMBL" id="CVRS01000092">
    <property type="protein sequence ID" value="CRL41675.1"/>
    <property type="molecule type" value="Genomic_DNA"/>
</dbReference>
<dbReference type="Proteomes" id="UP000283492">
    <property type="component" value="Unassembled WGS sequence"/>
</dbReference>
<dbReference type="Proteomes" id="UP000095395">
    <property type="component" value="Unassembled WGS sequence"/>
</dbReference>
<proteinExistence type="predicted"/>
<name>A0A0M6WVP1_9FIRM</name>
<reference evidence="11 12" key="3">
    <citation type="submission" date="2018-08" db="EMBL/GenBank/DDBJ databases">
        <title>A genome reference for cultivated species of the human gut microbiota.</title>
        <authorList>
            <person name="Zou Y."/>
            <person name="Xue W."/>
            <person name="Luo G."/>
        </authorList>
    </citation>
    <scope>NUCLEOTIDE SEQUENCE [LARGE SCALE GENOMIC DNA]</scope>
    <source>
        <strain evidence="5 13">AF24-4</strain>
        <strain evidence="7 12">AM23-23AC</strain>
        <strain evidence="6 11">AM42-1AC</strain>
    </source>
</reference>
<evidence type="ECO:0000313" key="12">
    <source>
        <dbReference type="Proteomes" id="UP000283701"/>
    </source>
</evidence>
<dbReference type="EMBL" id="CYYR01000040">
    <property type="protein sequence ID" value="CUO52481.1"/>
    <property type="molecule type" value="Genomic_DNA"/>
</dbReference>
<keyword evidence="8" id="KW-1185">Reference proteome</keyword>
<evidence type="ECO:0000313" key="11">
    <source>
        <dbReference type="Proteomes" id="UP000283492"/>
    </source>
</evidence>
<feature type="domain" description="Glycosyltransferase 2-like" evidence="1">
    <location>
        <begin position="4"/>
        <end position="115"/>
    </location>
</feature>
<dbReference type="InterPro" id="IPR029044">
    <property type="entry name" value="Nucleotide-diphossugar_trans"/>
</dbReference>
<dbReference type="Proteomes" id="UP000095453">
    <property type="component" value="Unassembled WGS sequence"/>
</dbReference>